<dbReference type="SUPFAM" id="SSF49503">
    <property type="entry name" value="Cupredoxins"/>
    <property type="match status" value="1"/>
</dbReference>
<dbReference type="STRING" id="1230458.C484_11586"/>
<dbReference type="Pfam" id="PF00116">
    <property type="entry name" value="COX2"/>
    <property type="match status" value="1"/>
</dbReference>
<dbReference type="InterPro" id="IPR014222">
    <property type="entry name" value="Cyt_c_oxidase_su2"/>
</dbReference>
<keyword evidence="3" id="KW-0813">Transport</keyword>
<dbReference type="InterPro" id="IPR045187">
    <property type="entry name" value="CcO_II"/>
</dbReference>
<keyword evidence="15" id="KW-1185">Reference proteome</keyword>
<dbReference type="GO" id="GO:0004129">
    <property type="term" value="F:cytochrome-c oxidase activity"/>
    <property type="evidence" value="ECO:0007669"/>
    <property type="project" value="InterPro"/>
</dbReference>
<gene>
    <name evidence="14" type="ORF">C484_11586</name>
</gene>
<evidence type="ECO:0000256" key="4">
    <source>
        <dbReference type="ARBA" id="ARBA00022660"/>
    </source>
</evidence>
<comment type="similarity">
    <text evidence="2">Belongs to the cytochrome c oxidase subunit 2 family.</text>
</comment>
<name>M0A0F7_9EURY</name>
<dbReference type="GO" id="GO:0016491">
    <property type="term" value="F:oxidoreductase activity"/>
    <property type="evidence" value="ECO:0007669"/>
    <property type="project" value="InterPro"/>
</dbReference>
<feature type="compositionally biased region" description="Acidic residues" evidence="11">
    <location>
        <begin position="343"/>
        <end position="363"/>
    </location>
</feature>
<evidence type="ECO:0000256" key="11">
    <source>
        <dbReference type="SAM" id="MobiDB-lite"/>
    </source>
</evidence>
<keyword evidence="10 12" id="KW-0472">Membrane</keyword>
<evidence type="ECO:0000256" key="3">
    <source>
        <dbReference type="ARBA" id="ARBA00022448"/>
    </source>
</evidence>
<dbReference type="Gene3D" id="2.60.40.420">
    <property type="entry name" value="Cupredoxins - blue copper proteins"/>
    <property type="match status" value="1"/>
</dbReference>
<evidence type="ECO:0000256" key="10">
    <source>
        <dbReference type="ARBA" id="ARBA00023136"/>
    </source>
</evidence>
<feature type="transmembrane region" description="Helical" evidence="12">
    <location>
        <begin position="78"/>
        <end position="100"/>
    </location>
</feature>
<comment type="subcellular location">
    <subcellularLocation>
        <location evidence="1">Membrane</location>
        <topology evidence="1">Multi-pass membrane protein</topology>
    </subcellularLocation>
</comment>
<keyword evidence="6" id="KW-0479">Metal-binding</keyword>
<dbReference type="PATRIC" id="fig|1230458.4.peg.2328"/>
<evidence type="ECO:0000256" key="1">
    <source>
        <dbReference type="ARBA" id="ARBA00004141"/>
    </source>
</evidence>
<evidence type="ECO:0000256" key="5">
    <source>
        <dbReference type="ARBA" id="ARBA00022692"/>
    </source>
</evidence>
<evidence type="ECO:0000256" key="8">
    <source>
        <dbReference type="ARBA" id="ARBA00022989"/>
    </source>
</evidence>
<feature type="region of interest" description="Disordered" evidence="11">
    <location>
        <begin position="305"/>
        <end position="363"/>
    </location>
</feature>
<evidence type="ECO:0000256" key="12">
    <source>
        <dbReference type="SAM" id="Phobius"/>
    </source>
</evidence>
<dbReference type="GO" id="GO:0042773">
    <property type="term" value="P:ATP synthesis coupled electron transport"/>
    <property type="evidence" value="ECO:0007669"/>
    <property type="project" value="TreeGrafter"/>
</dbReference>
<dbReference type="NCBIfam" id="TIGR02866">
    <property type="entry name" value="CoxB"/>
    <property type="match status" value="1"/>
</dbReference>
<dbReference type="InterPro" id="IPR008972">
    <property type="entry name" value="Cupredoxin"/>
</dbReference>
<evidence type="ECO:0000313" key="14">
    <source>
        <dbReference type="EMBL" id="ELY90863.1"/>
    </source>
</evidence>
<comment type="caution">
    <text evidence="14">The sequence shown here is derived from an EMBL/GenBank/DDBJ whole genome shotgun (WGS) entry which is preliminary data.</text>
</comment>
<feature type="transmembrane region" description="Helical" evidence="12">
    <location>
        <begin position="24"/>
        <end position="45"/>
    </location>
</feature>
<evidence type="ECO:0000256" key="2">
    <source>
        <dbReference type="ARBA" id="ARBA00007866"/>
    </source>
</evidence>
<keyword evidence="8 12" id="KW-1133">Transmembrane helix</keyword>
<keyword evidence="4" id="KW-0679">Respiratory chain</keyword>
<evidence type="ECO:0000256" key="6">
    <source>
        <dbReference type="ARBA" id="ARBA00022723"/>
    </source>
</evidence>
<keyword evidence="5 12" id="KW-0812">Transmembrane</keyword>
<sequence length="363" mass="40165">MNTIFNAYTTPMQAQTRVDIFDEIFLVFLGLGTLVGVVVISYTLYNAYKYRDDGETKTDEDLPTLGELPTGGQGGKKLFLSFGLSAIIVISLVVWSYGMLLVVEDGPDTPDEDALEIDVEGYAFGWDFNYENGIETDGYTEGLVIPADTPIWIETTSQDVWHTFGISDLRVKADAIPGETDETWFEADKGGNYTVECFELCGFGHSGMNSDVTVLSEDEFEQWVDEQLTMTITVEDENEERVTDGYELELVHEENDQYEQDLTYTYSADEFENGSITIDEIEQGGQYNLTITPTDDQYEPIEESVDFTGPVDETYTFETASSGEEGEESNDDGTNDADGGNGGEDDSGNETDQQQDDTGGDGE</sequence>
<evidence type="ECO:0000256" key="9">
    <source>
        <dbReference type="ARBA" id="ARBA00023008"/>
    </source>
</evidence>
<evidence type="ECO:0000313" key="15">
    <source>
        <dbReference type="Proteomes" id="UP000011648"/>
    </source>
</evidence>
<evidence type="ECO:0000256" key="7">
    <source>
        <dbReference type="ARBA" id="ARBA00022982"/>
    </source>
</evidence>
<dbReference type="Proteomes" id="UP000011648">
    <property type="component" value="Unassembled WGS sequence"/>
</dbReference>
<organism evidence="14 15">
    <name type="scientific">Natrialba taiwanensis DSM 12281</name>
    <dbReference type="NCBI Taxonomy" id="1230458"/>
    <lineage>
        <taxon>Archaea</taxon>
        <taxon>Methanobacteriati</taxon>
        <taxon>Methanobacteriota</taxon>
        <taxon>Stenosarchaea group</taxon>
        <taxon>Halobacteria</taxon>
        <taxon>Halobacteriales</taxon>
        <taxon>Natrialbaceae</taxon>
        <taxon>Natrialba</taxon>
    </lineage>
</organism>
<dbReference type="InterPro" id="IPR002429">
    <property type="entry name" value="CcO_II-like_C"/>
</dbReference>
<dbReference type="PANTHER" id="PTHR22888">
    <property type="entry name" value="CYTOCHROME C OXIDASE, SUBUNIT II"/>
    <property type="match status" value="1"/>
</dbReference>
<feature type="domain" description="Cytochrome oxidase subunit II copper A binding" evidence="13">
    <location>
        <begin position="112"/>
        <end position="226"/>
    </location>
</feature>
<accession>M0A0F7</accession>
<protein>
    <submittedName>
        <fullName evidence="14">Cytochrome C oxidase subunit II</fullName>
    </submittedName>
</protein>
<dbReference type="CDD" id="cd13918">
    <property type="entry name" value="CuRO_HCO_II_like_6"/>
    <property type="match status" value="1"/>
</dbReference>
<dbReference type="InterPro" id="IPR001505">
    <property type="entry name" value="Copper_CuA"/>
</dbReference>
<dbReference type="PANTHER" id="PTHR22888:SF9">
    <property type="entry name" value="CYTOCHROME C OXIDASE SUBUNIT 2"/>
    <property type="match status" value="1"/>
</dbReference>
<evidence type="ECO:0000259" key="13">
    <source>
        <dbReference type="PROSITE" id="PS50857"/>
    </source>
</evidence>
<feature type="compositionally biased region" description="Acidic residues" evidence="11">
    <location>
        <begin position="324"/>
        <end position="335"/>
    </location>
</feature>
<dbReference type="GO" id="GO:0005507">
    <property type="term" value="F:copper ion binding"/>
    <property type="evidence" value="ECO:0007669"/>
    <property type="project" value="InterPro"/>
</dbReference>
<dbReference type="PROSITE" id="PS50857">
    <property type="entry name" value="COX2_CUA"/>
    <property type="match status" value="1"/>
</dbReference>
<dbReference type="AlphaFoldDB" id="M0A0F7"/>
<keyword evidence="9" id="KW-0186">Copper</keyword>
<proteinExistence type="inferred from homology"/>
<reference evidence="14 15" key="1">
    <citation type="journal article" date="2014" name="PLoS Genet.">
        <title>Phylogenetically driven sequencing of extremely halophilic archaea reveals strategies for static and dynamic osmo-response.</title>
        <authorList>
            <person name="Becker E.A."/>
            <person name="Seitzer P.M."/>
            <person name="Tritt A."/>
            <person name="Larsen D."/>
            <person name="Krusor M."/>
            <person name="Yao A.I."/>
            <person name="Wu D."/>
            <person name="Madern D."/>
            <person name="Eisen J.A."/>
            <person name="Darling A.E."/>
            <person name="Facciotti M.T."/>
        </authorList>
    </citation>
    <scope>NUCLEOTIDE SEQUENCE [LARGE SCALE GENOMIC DNA]</scope>
    <source>
        <strain evidence="14 15">DSM 12281</strain>
    </source>
</reference>
<dbReference type="EMBL" id="AOIL01000042">
    <property type="protein sequence ID" value="ELY90863.1"/>
    <property type="molecule type" value="Genomic_DNA"/>
</dbReference>
<keyword evidence="7" id="KW-0249">Electron transport</keyword>
<dbReference type="PROSITE" id="PS00078">
    <property type="entry name" value="COX2"/>
    <property type="match status" value="1"/>
</dbReference>
<dbReference type="GO" id="GO:0016020">
    <property type="term" value="C:membrane"/>
    <property type="evidence" value="ECO:0007669"/>
    <property type="project" value="UniProtKB-SubCell"/>
</dbReference>